<dbReference type="InterPro" id="IPR016193">
    <property type="entry name" value="Cytidine_deaminase-like"/>
</dbReference>
<dbReference type="NCBIfam" id="NF008113">
    <property type="entry name" value="PRK10860.1"/>
    <property type="match status" value="1"/>
</dbReference>
<name>A0A1C2ICP5_ACITH</name>
<comment type="function">
    <text evidence="8">Catalyzes the deamination of adenosine to inosine at the wobble position 34 of tRNA(Arg2).</text>
</comment>
<dbReference type="EMBL" id="LWRY01000011">
    <property type="protein sequence ID" value="OCX75679.1"/>
    <property type="molecule type" value="Genomic_DNA"/>
</dbReference>
<reference evidence="10 12" key="1">
    <citation type="journal article" date="2016" name="Int. J. Mol. Sci.">
        <title>Comparative genomics of the extreme acidophile Acidithiobacillus thiooxidans reveals intraspecific divergence and niche adaptation.</title>
        <authorList>
            <person name="Zhang X."/>
            <person name="Feng X."/>
            <person name="Tao J."/>
            <person name="Ma L."/>
            <person name="Xiao Y."/>
            <person name="Liang Y."/>
            <person name="Liu X."/>
            <person name="Yin H."/>
        </authorList>
    </citation>
    <scope>NUCLEOTIDE SEQUENCE [LARGE SCALE GENOMIC DNA]</scope>
    <source>
        <strain evidence="10 12">A02</strain>
        <strain evidence="11">DXS-W</strain>
    </source>
</reference>
<comment type="similarity">
    <text evidence="1">Belongs to the cytidine and deoxycytidylate deaminase family. ADAT2 subfamily.</text>
</comment>
<dbReference type="STRING" id="930.GCA_002079865_02657"/>
<dbReference type="EC" id="3.5.4.33" evidence="8"/>
<evidence type="ECO:0000313" key="11">
    <source>
        <dbReference type="EMBL" id="OCX75679.1"/>
    </source>
</evidence>
<comment type="subunit">
    <text evidence="2 8">Homodimer.</text>
</comment>
<dbReference type="PANTHER" id="PTHR11079:SF202">
    <property type="entry name" value="TRNA-SPECIFIC ADENOSINE DEAMINASE"/>
    <property type="match status" value="1"/>
</dbReference>
<dbReference type="PANTHER" id="PTHR11079">
    <property type="entry name" value="CYTOSINE DEAMINASE FAMILY MEMBER"/>
    <property type="match status" value="1"/>
</dbReference>
<evidence type="ECO:0000256" key="6">
    <source>
        <dbReference type="ARBA" id="ARBA00022833"/>
    </source>
</evidence>
<evidence type="ECO:0000256" key="3">
    <source>
        <dbReference type="ARBA" id="ARBA00022694"/>
    </source>
</evidence>
<comment type="caution">
    <text evidence="10">The sequence shown here is derived from an EMBL/GenBank/DDBJ whole genome shotgun (WGS) entry which is preliminary data.</text>
</comment>
<dbReference type="HAMAP" id="MF_00972">
    <property type="entry name" value="tRNA_aden_deaminase"/>
    <property type="match status" value="1"/>
</dbReference>
<evidence type="ECO:0000256" key="4">
    <source>
        <dbReference type="ARBA" id="ARBA00022723"/>
    </source>
</evidence>
<evidence type="ECO:0000256" key="2">
    <source>
        <dbReference type="ARBA" id="ARBA00011738"/>
    </source>
</evidence>
<dbReference type="EMBL" id="LWSA01000095">
    <property type="protein sequence ID" value="OCX73740.1"/>
    <property type="molecule type" value="Genomic_DNA"/>
</dbReference>
<dbReference type="FunFam" id="3.40.140.10:FF:000005">
    <property type="entry name" value="tRNA-specific adenosine deaminase"/>
    <property type="match status" value="1"/>
</dbReference>
<protein>
    <recommendedName>
        <fullName evidence="8">tRNA-specific adenosine deaminase</fullName>
        <ecNumber evidence="8">3.5.4.33</ecNumber>
    </recommendedName>
</protein>
<feature type="active site" description="Proton donor" evidence="8">
    <location>
        <position position="62"/>
    </location>
</feature>
<evidence type="ECO:0000313" key="10">
    <source>
        <dbReference type="EMBL" id="OCX73740.1"/>
    </source>
</evidence>
<feature type="binding site" evidence="8">
    <location>
        <position position="60"/>
    </location>
    <ligand>
        <name>Zn(2+)</name>
        <dbReference type="ChEBI" id="CHEBI:29105"/>
        <note>catalytic</note>
    </ligand>
</feature>
<keyword evidence="5 8" id="KW-0378">Hydrolase</keyword>
<dbReference type="Pfam" id="PF00383">
    <property type="entry name" value="dCMP_cyt_deam_1"/>
    <property type="match status" value="1"/>
</dbReference>
<evidence type="ECO:0000259" key="9">
    <source>
        <dbReference type="PROSITE" id="PS51747"/>
    </source>
</evidence>
<dbReference type="GO" id="GO:0008270">
    <property type="term" value="F:zinc ion binding"/>
    <property type="evidence" value="ECO:0007669"/>
    <property type="project" value="UniProtKB-UniRule"/>
</dbReference>
<dbReference type="CDD" id="cd01285">
    <property type="entry name" value="nucleoside_deaminase"/>
    <property type="match status" value="1"/>
</dbReference>
<dbReference type="PROSITE" id="PS00903">
    <property type="entry name" value="CYT_DCMP_DEAMINASES_1"/>
    <property type="match status" value="1"/>
</dbReference>
<evidence type="ECO:0000313" key="12">
    <source>
        <dbReference type="Proteomes" id="UP000094893"/>
    </source>
</evidence>
<evidence type="ECO:0000256" key="5">
    <source>
        <dbReference type="ARBA" id="ARBA00022801"/>
    </source>
</evidence>
<evidence type="ECO:0000256" key="1">
    <source>
        <dbReference type="ARBA" id="ARBA00010669"/>
    </source>
</evidence>
<keyword evidence="13" id="KW-1185">Reference proteome</keyword>
<keyword evidence="3 8" id="KW-0819">tRNA processing</keyword>
<dbReference type="PROSITE" id="PS51747">
    <property type="entry name" value="CYT_DCMP_DEAMINASES_2"/>
    <property type="match status" value="1"/>
</dbReference>
<feature type="binding site" evidence="8">
    <location>
        <position position="90"/>
    </location>
    <ligand>
        <name>Zn(2+)</name>
        <dbReference type="ChEBI" id="CHEBI:29105"/>
        <note>catalytic</note>
    </ligand>
</feature>
<dbReference type="eggNOG" id="COG0590">
    <property type="taxonomic scope" value="Bacteria"/>
</dbReference>
<proteinExistence type="inferred from homology"/>
<dbReference type="InterPro" id="IPR002125">
    <property type="entry name" value="CMP_dCMP_dom"/>
</dbReference>
<feature type="domain" description="CMP/dCMP-type deaminase" evidence="9">
    <location>
        <begin position="8"/>
        <end position="118"/>
    </location>
</feature>
<dbReference type="GO" id="GO:0002100">
    <property type="term" value="P:tRNA wobble adenosine to inosine editing"/>
    <property type="evidence" value="ECO:0007669"/>
    <property type="project" value="UniProtKB-UniRule"/>
</dbReference>
<evidence type="ECO:0000256" key="8">
    <source>
        <dbReference type="HAMAP-Rule" id="MF_00972"/>
    </source>
</evidence>
<gene>
    <name evidence="8" type="primary">tadA</name>
    <name evidence="11" type="ORF">A6M23_01790</name>
    <name evidence="10" type="ORF">A6P07_07470</name>
</gene>
<dbReference type="InterPro" id="IPR028883">
    <property type="entry name" value="tRNA_aden_deaminase"/>
</dbReference>
<comment type="cofactor">
    <cofactor evidence="8">
        <name>Zn(2+)</name>
        <dbReference type="ChEBI" id="CHEBI:29105"/>
    </cofactor>
    <text evidence="8">Binds 1 zinc ion per subunit.</text>
</comment>
<sequence>MMTAEQQISDRRWMSMALDLAAQSAAVGEVPVGAVLVNEDGVFMAGAHNAPIAEHDPSAHAEIRVLRAAARLAENYRLTGSTLYVTLEPCVMCVGAMLHARVSRVVYGAADPKAGAVESLYHLLDDSRFNHRIMAEGGLLAEQSAILLRDFFRVRRAQQKGKA</sequence>
<keyword evidence="4 8" id="KW-0479">Metal-binding</keyword>
<dbReference type="Proteomes" id="UP000094893">
    <property type="component" value="Unassembled WGS sequence"/>
</dbReference>
<evidence type="ECO:0000256" key="7">
    <source>
        <dbReference type="ARBA" id="ARBA00048045"/>
    </source>
</evidence>
<evidence type="ECO:0000313" key="13">
    <source>
        <dbReference type="Proteomes" id="UP000095008"/>
    </source>
</evidence>
<accession>A0A1C2ICP5</accession>
<dbReference type="AlphaFoldDB" id="A0A1C2ICP5"/>
<dbReference type="InterPro" id="IPR016192">
    <property type="entry name" value="APOBEC/CMP_deaminase_Zn-bd"/>
</dbReference>
<dbReference type="Proteomes" id="UP000095008">
    <property type="component" value="Unassembled WGS sequence"/>
</dbReference>
<dbReference type="Gene3D" id="3.40.140.10">
    <property type="entry name" value="Cytidine Deaminase, domain 2"/>
    <property type="match status" value="1"/>
</dbReference>
<feature type="binding site" evidence="8">
    <location>
        <position position="93"/>
    </location>
    <ligand>
        <name>Zn(2+)</name>
        <dbReference type="ChEBI" id="CHEBI:29105"/>
        <note>catalytic</note>
    </ligand>
</feature>
<comment type="catalytic activity">
    <reaction evidence="7 8">
        <text>adenosine(34) in tRNA + H2O + H(+) = inosine(34) in tRNA + NH4(+)</text>
        <dbReference type="Rhea" id="RHEA:43168"/>
        <dbReference type="Rhea" id="RHEA-COMP:10373"/>
        <dbReference type="Rhea" id="RHEA-COMP:10374"/>
        <dbReference type="ChEBI" id="CHEBI:15377"/>
        <dbReference type="ChEBI" id="CHEBI:15378"/>
        <dbReference type="ChEBI" id="CHEBI:28938"/>
        <dbReference type="ChEBI" id="CHEBI:74411"/>
        <dbReference type="ChEBI" id="CHEBI:82852"/>
        <dbReference type="EC" id="3.5.4.33"/>
    </reaction>
</comment>
<dbReference type="SUPFAM" id="SSF53927">
    <property type="entry name" value="Cytidine deaminase-like"/>
    <property type="match status" value="1"/>
</dbReference>
<keyword evidence="6 8" id="KW-0862">Zinc</keyword>
<organism evidence="10 12">
    <name type="scientific">Acidithiobacillus thiooxidans</name>
    <name type="common">Thiobacillus thiooxidans</name>
    <dbReference type="NCBI Taxonomy" id="930"/>
    <lineage>
        <taxon>Bacteria</taxon>
        <taxon>Pseudomonadati</taxon>
        <taxon>Pseudomonadota</taxon>
        <taxon>Acidithiobacillia</taxon>
        <taxon>Acidithiobacillales</taxon>
        <taxon>Acidithiobacillaceae</taxon>
        <taxon>Acidithiobacillus</taxon>
    </lineage>
</organism>
<dbReference type="GO" id="GO:0052717">
    <property type="term" value="F:tRNA-specific adenosine-34 deaminase activity"/>
    <property type="evidence" value="ECO:0007669"/>
    <property type="project" value="UniProtKB-UniRule"/>
</dbReference>